<accession>A0ABN8J153</accession>
<keyword evidence="2" id="KW-0479">Metal-binding</keyword>
<dbReference type="SUPFAM" id="SSF50729">
    <property type="entry name" value="PH domain-like"/>
    <property type="match status" value="1"/>
</dbReference>
<evidence type="ECO:0000256" key="2">
    <source>
        <dbReference type="ARBA" id="ARBA00022723"/>
    </source>
</evidence>
<dbReference type="InterPro" id="IPR002219">
    <property type="entry name" value="PKC_DAG/PE"/>
</dbReference>
<sequence length="154" mass="16749">MELLSMDVALIKSQLWDEFELEDAIFAECSINNANHSFQVITPSRCVVLCAESRSEMESWAGALRGALHRGADVADLVARLSSGDHHWYAATHARPTFCNVCREPLGALGTAHALACELCKYKAHKRCAARAPPSCKWSTLASLGPHVVEDAEG</sequence>
<dbReference type="SMART" id="SM00109">
    <property type="entry name" value="C1"/>
    <property type="match status" value="1"/>
</dbReference>
<name>A0ABN8J153_9NEOP</name>
<evidence type="ECO:0000313" key="6">
    <source>
        <dbReference type="EMBL" id="CAH2069083.1"/>
    </source>
</evidence>
<reference evidence="6" key="1">
    <citation type="submission" date="2022-03" db="EMBL/GenBank/DDBJ databases">
        <authorList>
            <person name="Martin H S."/>
        </authorList>
    </citation>
    <scope>NUCLEOTIDE SEQUENCE</scope>
</reference>
<dbReference type="PROSITE" id="PS50003">
    <property type="entry name" value="PH_DOMAIN"/>
    <property type="match status" value="1"/>
</dbReference>
<dbReference type="Proteomes" id="UP000837857">
    <property type="component" value="Chromosome 5"/>
</dbReference>
<feature type="non-terminal residue" evidence="6">
    <location>
        <position position="1"/>
    </location>
</feature>
<feature type="domain" description="Phorbol-ester/DAG-type" evidence="5">
    <location>
        <begin position="85"/>
        <end position="136"/>
    </location>
</feature>
<dbReference type="Pfam" id="PF00130">
    <property type="entry name" value="C1_1"/>
    <property type="match status" value="1"/>
</dbReference>
<feature type="domain" description="PH" evidence="4">
    <location>
        <begin position="1"/>
        <end position="69"/>
    </location>
</feature>
<dbReference type="PANTHER" id="PTHR11255">
    <property type="entry name" value="DIACYLGLYCEROL KINASE"/>
    <property type="match status" value="1"/>
</dbReference>
<proteinExistence type="predicted"/>
<evidence type="ECO:0000256" key="1">
    <source>
        <dbReference type="ARBA" id="ARBA00022553"/>
    </source>
</evidence>
<keyword evidence="7" id="KW-1185">Reference proteome</keyword>
<dbReference type="InterPro" id="IPR011993">
    <property type="entry name" value="PH-like_dom_sf"/>
</dbReference>
<dbReference type="Gene3D" id="3.30.60.20">
    <property type="match status" value="1"/>
</dbReference>
<dbReference type="PROSITE" id="PS50081">
    <property type="entry name" value="ZF_DAG_PE_2"/>
    <property type="match status" value="1"/>
</dbReference>
<dbReference type="EMBL" id="OW152817">
    <property type="protein sequence ID" value="CAH2069083.1"/>
    <property type="molecule type" value="Genomic_DNA"/>
</dbReference>
<dbReference type="InterPro" id="IPR001849">
    <property type="entry name" value="PH_domain"/>
</dbReference>
<organism evidence="6 7">
    <name type="scientific">Iphiclides podalirius</name>
    <name type="common">scarce swallowtail</name>
    <dbReference type="NCBI Taxonomy" id="110791"/>
    <lineage>
        <taxon>Eukaryota</taxon>
        <taxon>Metazoa</taxon>
        <taxon>Ecdysozoa</taxon>
        <taxon>Arthropoda</taxon>
        <taxon>Hexapoda</taxon>
        <taxon>Insecta</taxon>
        <taxon>Pterygota</taxon>
        <taxon>Neoptera</taxon>
        <taxon>Endopterygota</taxon>
        <taxon>Lepidoptera</taxon>
        <taxon>Glossata</taxon>
        <taxon>Ditrysia</taxon>
        <taxon>Papilionoidea</taxon>
        <taxon>Papilionidae</taxon>
        <taxon>Papilioninae</taxon>
        <taxon>Iphiclides</taxon>
    </lineage>
</organism>
<evidence type="ECO:0000259" key="4">
    <source>
        <dbReference type="PROSITE" id="PS50003"/>
    </source>
</evidence>
<dbReference type="Gene3D" id="2.30.29.30">
    <property type="entry name" value="Pleckstrin-homology domain (PH domain)/Phosphotyrosine-binding domain (PTB)"/>
    <property type="match status" value="1"/>
</dbReference>
<dbReference type="SUPFAM" id="SSF57889">
    <property type="entry name" value="Cysteine-rich domain"/>
    <property type="match status" value="1"/>
</dbReference>
<keyword evidence="3" id="KW-0862">Zinc</keyword>
<protein>
    <submittedName>
        <fullName evidence="6">Uncharacterized protein</fullName>
    </submittedName>
</protein>
<dbReference type="CDD" id="cd20800">
    <property type="entry name" value="C1_DGK_typeII_rpt1"/>
    <property type="match status" value="1"/>
</dbReference>
<dbReference type="InterPro" id="IPR037607">
    <property type="entry name" value="DGK"/>
</dbReference>
<dbReference type="PROSITE" id="PS00479">
    <property type="entry name" value="ZF_DAG_PE_1"/>
    <property type="match status" value="1"/>
</dbReference>
<dbReference type="PANTHER" id="PTHR11255:SF109">
    <property type="entry name" value="DIACYLGLYCEROL KINASE ETA"/>
    <property type="match status" value="1"/>
</dbReference>
<evidence type="ECO:0000256" key="3">
    <source>
        <dbReference type="ARBA" id="ARBA00022833"/>
    </source>
</evidence>
<evidence type="ECO:0000313" key="7">
    <source>
        <dbReference type="Proteomes" id="UP000837857"/>
    </source>
</evidence>
<evidence type="ECO:0000259" key="5">
    <source>
        <dbReference type="PROSITE" id="PS50081"/>
    </source>
</evidence>
<gene>
    <name evidence="6" type="ORF">IPOD504_LOCUS14728</name>
</gene>
<dbReference type="InterPro" id="IPR046349">
    <property type="entry name" value="C1-like_sf"/>
</dbReference>
<keyword evidence="1" id="KW-0597">Phosphoprotein</keyword>